<name>A0ABS7U1H5_9BACT</name>
<reference evidence="3" key="1">
    <citation type="submission" date="2021-08" db="EMBL/GenBank/DDBJ databases">
        <authorList>
            <person name="Stevens D.C."/>
        </authorList>
    </citation>
    <scope>NUCLEOTIDE SEQUENCE</scope>
    <source>
        <strain evidence="3">DSM 53165</strain>
    </source>
</reference>
<dbReference type="RefSeq" id="WP_224196100.1">
    <property type="nucleotide sequence ID" value="NZ_JAIRAU010000047.1"/>
</dbReference>
<gene>
    <name evidence="3" type="ORF">K7C98_34515</name>
</gene>
<dbReference type="Gene3D" id="3.40.50.720">
    <property type="entry name" value="NAD(P)-binding Rossmann-like Domain"/>
    <property type="match status" value="1"/>
</dbReference>
<dbReference type="Proteomes" id="UP001139031">
    <property type="component" value="Unassembled WGS sequence"/>
</dbReference>
<dbReference type="InterPro" id="IPR002347">
    <property type="entry name" value="SDR_fam"/>
</dbReference>
<dbReference type="InterPro" id="IPR036291">
    <property type="entry name" value="NAD(P)-bd_dom_sf"/>
</dbReference>
<dbReference type="Pfam" id="PF13561">
    <property type="entry name" value="adh_short_C2"/>
    <property type="match status" value="1"/>
</dbReference>
<dbReference type="PANTHER" id="PTHR42879">
    <property type="entry name" value="3-OXOACYL-(ACYL-CARRIER-PROTEIN) REDUCTASE"/>
    <property type="match status" value="1"/>
</dbReference>
<dbReference type="PRINTS" id="PR00080">
    <property type="entry name" value="SDRFAMILY"/>
</dbReference>
<dbReference type="PRINTS" id="PR00081">
    <property type="entry name" value="GDHRDH"/>
</dbReference>
<dbReference type="NCBIfam" id="NF005559">
    <property type="entry name" value="PRK07231.1"/>
    <property type="match status" value="1"/>
</dbReference>
<dbReference type="NCBIfam" id="NF009466">
    <property type="entry name" value="PRK12826.1-2"/>
    <property type="match status" value="1"/>
</dbReference>
<dbReference type="EMBL" id="JAIRAU010000047">
    <property type="protein sequence ID" value="MBZ5714373.1"/>
    <property type="molecule type" value="Genomic_DNA"/>
</dbReference>
<accession>A0ABS7U1H5</accession>
<evidence type="ECO:0000256" key="1">
    <source>
        <dbReference type="ARBA" id="ARBA00006484"/>
    </source>
</evidence>
<sequence>MSGHEANTQPRALPPSLALTGRVALVTGASRGIGRAIAKLLAQRGASVAVNYAAREDAARELCDEIVAEGGAARPYGFDVADAAAVEAGVQRIAAELGGLHILVNNAGISIDALLMRASAADFQRVLDVNLKGAFFCAKAAARQLLKAKADGRIINISSVIGEQGNAGQAMYAAAKAGMLGLTRSLAREFASRGVTVNAVTPGFFETDMTAASVQGEAREALLKQIPLGRIGRPEEVAEAVAYLAAPAAAYITGQVLAINGGLRM</sequence>
<proteinExistence type="inferred from homology"/>
<dbReference type="SMART" id="SM00822">
    <property type="entry name" value="PKS_KR"/>
    <property type="match status" value="1"/>
</dbReference>
<dbReference type="SUPFAM" id="SSF51735">
    <property type="entry name" value="NAD(P)-binding Rossmann-fold domains"/>
    <property type="match status" value="1"/>
</dbReference>
<dbReference type="InterPro" id="IPR057326">
    <property type="entry name" value="KR_dom"/>
</dbReference>
<keyword evidence="4" id="KW-1185">Reference proteome</keyword>
<comment type="caution">
    <text evidence="3">The sequence shown here is derived from an EMBL/GenBank/DDBJ whole genome shotgun (WGS) entry which is preliminary data.</text>
</comment>
<comment type="similarity">
    <text evidence="1">Belongs to the short-chain dehydrogenases/reductases (SDR) family.</text>
</comment>
<feature type="domain" description="Ketoreductase" evidence="2">
    <location>
        <begin position="22"/>
        <end position="203"/>
    </location>
</feature>
<evidence type="ECO:0000259" key="2">
    <source>
        <dbReference type="SMART" id="SM00822"/>
    </source>
</evidence>
<evidence type="ECO:0000313" key="3">
    <source>
        <dbReference type="EMBL" id="MBZ5714373.1"/>
    </source>
</evidence>
<protein>
    <submittedName>
        <fullName evidence="3">3-oxoacyl-ACP reductase FabG</fullName>
    </submittedName>
</protein>
<dbReference type="PROSITE" id="PS00061">
    <property type="entry name" value="ADH_SHORT"/>
    <property type="match status" value="1"/>
</dbReference>
<dbReference type="PANTHER" id="PTHR42879:SF2">
    <property type="entry name" value="3-OXOACYL-[ACYL-CARRIER-PROTEIN] REDUCTASE FABG"/>
    <property type="match status" value="1"/>
</dbReference>
<evidence type="ECO:0000313" key="4">
    <source>
        <dbReference type="Proteomes" id="UP001139031"/>
    </source>
</evidence>
<dbReference type="InterPro" id="IPR050259">
    <property type="entry name" value="SDR"/>
</dbReference>
<organism evidence="3 4">
    <name type="scientific">Nannocystis pusilla</name>
    <dbReference type="NCBI Taxonomy" id="889268"/>
    <lineage>
        <taxon>Bacteria</taxon>
        <taxon>Pseudomonadati</taxon>
        <taxon>Myxococcota</taxon>
        <taxon>Polyangia</taxon>
        <taxon>Nannocystales</taxon>
        <taxon>Nannocystaceae</taxon>
        <taxon>Nannocystis</taxon>
    </lineage>
</organism>
<dbReference type="InterPro" id="IPR020904">
    <property type="entry name" value="Sc_DH/Rdtase_CS"/>
</dbReference>